<organism evidence="5 6">
    <name type="scientific">Sulfobacillus acidophilus</name>
    <dbReference type="NCBI Taxonomy" id="53633"/>
    <lineage>
        <taxon>Bacteria</taxon>
        <taxon>Bacillati</taxon>
        <taxon>Bacillota</taxon>
        <taxon>Clostridia</taxon>
        <taxon>Eubacteriales</taxon>
        <taxon>Clostridiales Family XVII. Incertae Sedis</taxon>
        <taxon>Sulfobacillus</taxon>
    </lineage>
</organism>
<accession>A0A2T2WP82</accession>
<reference evidence="5 6" key="1">
    <citation type="journal article" date="2014" name="BMC Genomics">
        <title>Comparison of environmental and isolate Sulfobacillus genomes reveals diverse carbon, sulfur, nitrogen, and hydrogen metabolisms.</title>
        <authorList>
            <person name="Justice N.B."/>
            <person name="Norman A."/>
            <person name="Brown C.T."/>
            <person name="Singh A."/>
            <person name="Thomas B.C."/>
            <person name="Banfield J.F."/>
        </authorList>
    </citation>
    <scope>NUCLEOTIDE SEQUENCE [LARGE SCALE GENOMIC DNA]</scope>
    <source>
        <strain evidence="5">AMDSBA3</strain>
    </source>
</reference>
<dbReference type="PANTHER" id="PTHR42659:SF2">
    <property type="entry name" value="XANTHINE DEHYDROGENASE SUBUNIT C-RELATED"/>
    <property type="match status" value="1"/>
</dbReference>
<gene>
    <name evidence="5" type="ORF">C7B45_00045</name>
</gene>
<feature type="domain" description="FAD-binding PCMH-type" evidence="4">
    <location>
        <begin position="1"/>
        <end position="176"/>
    </location>
</feature>
<dbReference type="EMBL" id="PXYV01000001">
    <property type="protein sequence ID" value="PSR24049.1"/>
    <property type="molecule type" value="Genomic_DNA"/>
</dbReference>
<dbReference type="InterPro" id="IPR016167">
    <property type="entry name" value="FAD-bd_PCMH_sub1"/>
</dbReference>
<keyword evidence="3" id="KW-0560">Oxidoreductase</keyword>
<evidence type="ECO:0000313" key="6">
    <source>
        <dbReference type="Proteomes" id="UP000241848"/>
    </source>
</evidence>
<dbReference type="InterPro" id="IPR002346">
    <property type="entry name" value="Mopterin_DH_FAD-bd"/>
</dbReference>
<name>A0A2T2WP82_9FIRM</name>
<dbReference type="AlphaFoldDB" id="A0A2T2WP82"/>
<evidence type="ECO:0000256" key="2">
    <source>
        <dbReference type="ARBA" id="ARBA00022827"/>
    </source>
</evidence>
<sequence length="269" mass="29126">MKPAAFEYIQAASVEEAIQALADHPQAKILAGGQSLVPLMNFRLNRPGMLVDVNNIDDLATIAVKDAGLAIGSLVRHQRLVEDALIGDRLPILAQAASHIGHWAIRNRGTIGGSLAHADPAAELVALMIALNGTLVVRSHRGVRRLTADEFFLGYFTTALEPTEIIVQCEIPAPTGRMGFSEVVRRPGDFALAGAIVAQSGAAGWVTWFGLGSRPERFSVSHWGQDDGERHAMLGELATRMMLAEDEEYKRDIAVNAAMRAYRQIKEGK</sequence>
<dbReference type="PANTHER" id="PTHR42659">
    <property type="entry name" value="XANTHINE DEHYDROGENASE SUBUNIT C-RELATED"/>
    <property type="match status" value="1"/>
</dbReference>
<dbReference type="GO" id="GO:0071949">
    <property type="term" value="F:FAD binding"/>
    <property type="evidence" value="ECO:0007669"/>
    <property type="project" value="InterPro"/>
</dbReference>
<dbReference type="FunFam" id="3.30.465.10:FF:000017">
    <property type="entry name" value="Xanthine dehydrogenase, FAD binding subunit"/>
    <property type="match status" value="1"/>
</dbReference>
<dbReference type="Pfam" id="PF00941">
    <property type="entry name" value="FAD_binding_5"/>
    <property type="match status" value="1"/>
</dbReference>
<keyword evidence="2" id="KW-0274">FAD</keyword>
<evidence type="ECO:0000313" key="5">
    <source>
        <dbReference type="EMBL" id="PSR24049.1"/>
    </source>
</evidence>
<protein>
    <submittedName>
        <fullName evidence="5">Carbon monoxide dehydrogenase</fullName>
    </submittedName>
</protein>
<evidence type="ECO:0000256" key="3">
    <source>
        <dbReference type="ARBA" id="ARBA00023002"/>
    </source>
</evidence>
<evidence type="ECO:0000256" key="1">
    <source>
        <dbReference type="ARBA" id="ARBA00022630"/>
    </source>
</evidence>
<dbReference type="Proteomes" id="UP000241848">
    <property type="component" value="Unassembled WGS sequence"/>
</dbReference>
<dbReference type="Gene3D" id="3.30.43.10">
    <property type="entry name" value="Uridine Diphospho-n-acetylenolpyruvylglucosamine Reductase, domain 2"/>
    <property type="match status" value="1"/>
</dbReference>
<dbReference type="InterPro" id="IPR016169">
    <property type="entry name" value="FAD-bd_PCMH_sub2"/>
</dbReference>
<dbReference type="InterPro" id="IPR051312">
    <property type="entry name" value="Diverse_Substr_Oxidored"/>
</dbReference>
<dbReference type="PROSITE" id="PS51387">
    <property type="entry name" value="FAD_PCMH"/>
    <property type="match status" value="1"/>
</dbReference>
<evidence type="ECO:0000259" key="4">
    <source>
        <dbReference type="PROSITE" id="PS51387"/>
    </source>
</evidence>
<dbReference type="InterPro" id="IPR036318">
    <property type="entry name" value="FAD-bd_PCMH-like_sf"/>
</dbReference>
<dbReference type="SUPFAM" id="SSF56176">
    <property type="entry name" value="FAD-binding/transporter-associated domain-like"/>
    <property type="match status" value="1"/>
</dbReference>
<dbReference type="GO" id="GO:0016491">
    <property type="term" value="F:oxidoreductase activity"/>
    <property type="evidence" value="ECO:0007669"/>
    <property type="project" value="UniProtKB-KW"/>
</dbReference>
<keyword evidence="1" id="KW-0285">Flavoprotein</keyword>
<dbReference type="InterPro" id="IPR016166">
    <property type="entry name" value="FAD-bd_PCMH"/>
</dbReference>
<dbReference type="Gene3D" id="3.30.465.10">
    <property type="match status" value="1"/>
</dbReference>
<comment type="caution">
    <text evidence="5">The sequence shown here is derived from an EMBL/GenBank/DDBJ whole genome shotgun (WGS) entry which is preliminary data.</text>
</comment>
<proteinExistence type="predicted"/>